<dbReference type="PROSITE" id="PS50109">
    <property type="entry name" value="HIS_KIN"/>
    <property type="match status" value="1"/>
</dbReference>
<dbReference type="Gene3D" id="3.30.450.40">
    <property type="match status" value="2"/>
</dbReference>
<dbReference type="SUPFAM" id="SSF55781">
    <property type="entry name" value="GAF domain-like"/>
    <property type="match status" value="2"/>
</dbReference>
<dbReference type="SMART" id="SM00388">
    <property type="entry name" value="HisKA"/>
    <property type="match status" value="1"/>
</dbReference>
<dbReference type="CDD" id="cd00082">
    <property type="entry name" value="HisKA"/>
    <property type="match status" value="1"/>
</dbReference>
<proteinExistence type="predicted"/>
<evidence type="ECO:0000313" key="11">
    <source>
        <dbReference type="Proteomes" id="UP001558534"/>
    </source>
</evidence>
<dbReference type="PRINTS" id="PR00344">
    <property type="entry name" value="BCTRLSENSOR"/>
</dbReference>
<evidence type="ECO:0000256" key="3">
    <source>
        <dbReference type="ARBA" id="ARBA00022553"/>
    </source>
</evidence>
<dbReference type="Gene3D" id="3.30.450.20">
    <property type="entry name" value="PAS domain"/>
    <property type="match status" value="1"/>
</dbReference>
<dbReference type="InterPro" id="IPR003594">
    <property type="entry name" value="HATPase_dom"/>
</dbReference>
<protein>
    <recommendedName>
        <fullName evidence="2">histidine kinase</fullName>
        <ecNumber evidence="2">2.7.13.3</ecNumber>
    </recommendedName>
</protein>
<dbReference type="InterPro" id="IPR003018">
    <property type="entry name" value="GAF"/>
</dbReference>
<dbReference type="InterPro" id="IPR035965">
    <property type="entry name" value="PAS-like_dom_sf"/>
</dbReference>
<dbReference type="Pfam" id="PF00512">
    <property type="entry name" value="HisKA"/>
    <property type="match status" value="1"/>
</dbReference>
<keyword evidence="5" id="KW-0547">Nucleotide-binding</keyword>
<dbReference type="InterPro" id="IPR004358">
    <property type="entry name" value="Sig_transdc_His_kin-like_C"/>
</dbReference>
<dbReference type="EMBL" id="JBFRHK010000010">
    <property type="protein sequence ID" value="MEX3746594.1"/>
    <property type="molecule type" value="Genomic_DNA"/>
</dbReference>
<dbReference type="RefSeq" id="WP_368637226.1">
    <property type="nucleotide sequence ID" value="NZ_JBFRHK010000010.1"/>
</dbReference>
<dbReference type="EC" id="2.7.13.3" evidence="2"/>
<keyword evidence="8" id="KW-0902">Two-component regulatory system</keyword>
<dbReference type="SUPFAM" id="SSF47384">
    <property type="entry name" value="Homodimeric domain of signal transducing histidine kinase"/>
    <property type="match status" value="1"/>
</dbReference>
<evidence type="ECO:0000256" key="8">
    <source>
        <dbReference type="ARBA" id="ARBA00023012"/>
    </source>
</evidence>
<dbReference type="SMART" id="SM00065">
    <property type="entry name" value="GAF"/>
    <property type="match status" value="1"/>
</dbReference>
<dbReference type="InterPro" id="IPR013656">
    <property type="entry name" value="PAS_4"/>
</dbReference>
<gene>
    <name evidence="10" type="ORF">AB1300_15840</name>
</gene>
<feature type="domain" description="Histidine kinase" evidence="9">
    <location>
        <begin position="468"/>
        <end position="673"/>
    </location>
</feature>
<dbReference type="Pfam" id="PF08448">
    <property type="entry name" value="PAS_4"/>
    <property type="match status" value="1"/>
</dbReference>
<dbReference type="InterPro" id="IPR036890">
    <property type="entry name" value="HATPase_C_sf"/>
</dbReference>
<dbReference type="Gene3D" id="1.10.287.130">
    <property type="match status" value="1"/>
</dbReference>
<evidence type="ECO:0000256" key="5">
    <source>
        <dbReference type="ARBA" id="ARBA00022741"/>
    </source>
</evidence>
<dbReference type="Pfam" id="PF02518">
    <property type="entry name" value="HATPase_c"/>
    <property type="match status" value="1"/>
</dbReference>
<keyword evidence="3" id="KW-0597">Phosphoprotein</keyword>
<dbReference type="InterPro" id="IPR005467">
    <property type="entry name" value="His_kinase_dom"/>
</dbReference>
<evidence type="ECO:0000256" key="6">
    <source>
        <dbReference type="ARBA" id="ARBA00022777"/>
    </source>
</evidence>
<comment type="catalytic activity">
    <reaction evidence="1">
        <text>ATP + protein L-histidine = ADP + protein N-phospho-L-histidine.</text>
        <dbReference type="EC" id="2.7.13.3"/>
    </reaction>
</comment>
<sequence>MLSDQARYSRLANITKIINTKLELREVLQRVTMAISEEIVQCNAVGIYFPQGDGTFRGFAGKPETINGVTLNTQVIDSEIDLLAKEVIETKKAIYIPDTSKDDRLNPRPVDAFKIKSLLALPISFGQELFGLVFLFDYGAPMNLTDSEIQSVEAYVNMAAVAIQNANNLTQKENLIAEKQLLLNVTRDLSMCSSIQESFDKCFFYLGQILEGKNMAVHLLDPLDKTTIKTTIKTTKLSKDCDWTEADWMEKSYEAKIHEVIQTKNIDSKGLLMIPLVSMGEVLGVIVVGKEEKARDYNNSQIQLAKSIVDATAPTFSNLLYMDQLESMVEERTRELAAANEKVTSVIESITDGFFTLNNKWEFTYVNKHQYFPQRKTAKDVLGKNIWEVFPSSVDTVMYKEFHRAMSERTTVHFEFLSTSDEYWHEVIAYPYDDGICCIFKNITEKKQYEKELKRLSNIDLIGQMAAGISHEIRNPMTTVRGFLQLLKEENIYEKHNKYFNLMIEELDRANSIIIEFLSMGNTRKSDLQMLDLNSIIHDIIPLIKIDAYNQNKYIQVDTNDIPELLLNRNEIRQLLINLYRNGLEAMSTGKVLTISTYKEGQNCVVLAVRDQGKGIEPEVLEKLGTPFYTTKDNGTGLGLGVCYAIAARHNAKIEIQTGSEGTIFFVKFNYENNEQ</sequence>
<evidence type="ECO:0000256" key="7">
    <source>
        <dbReference type="ARBA" id="ARBA00022840"/>
    </source>
</evidence>
<dbReference type="SUPFAM" id="SSF55785">
    <property type="entry name" value="PYP-like sensor domain (PAS domain)"/>
    <property type="match status" value="1"/>
</dbReference>
<dbReference type="SUPFAM" id="SSF55874">
    <property type="entry name" value="ATPase domain of HSP90 chaperone/DNA topoisomerase II/histidine kinase"/>
    <property type="match status" value="1"/>
</dbReference>
<dbReference type="Pfam" id="PF01590">
    <property type="entry name" value="GAF"/>
    <property type="match status" value="1"/>
</dbReference>
<dbReference type="NCBIfam" id="TIGR00229">
    <property type="entry name" value="sensory_box"/>
    <property type="match status" value="1"/>
</dbReference>
<name>A0ABV3W097_9BACI</name>
<accession>A0ABV3W097</accession>
<dbReference type="PANTHER" id="PTHR43065">
    <property type="entry name" value="SENSOR HISTIDINE KINASE"/>
    <property type="match status" value="1"/>
</dbReference>
<reference evidence="10 11" key="1">
    <citation type="submission" date="2024-07" db="EMBL/GenBank/DDBJ databases">
        <title>Characterization of a bacterium isolated from hydrolysated instant sea cucumber by whole-genome sequencing and metabolomics.</title>
        <authorList>
            <person name="Luo X."/>
            <person name="Zhang Z."/>
            <person name="Zheng Z."/>
            <person name="Zhang W."/>
            <person name="Ming T."/>
            <person name="Jiao L."/>
            <person name="Su X."/>
            <person name="Kong F."/>
            <person name="Xu J."/>
        </authorList>
    </citation>
    <scope>NUCLEOTIDE SEQUENCE [LARGE SCALE GENOMIC DNA]</scope>
    <source>
        <strain evidence="10 11">XL-2024</strain>
    </source>
</reference>
<keyword evidence="11" id="KW-1185">Reference proteome</keyword>
<dbReference type="GO" id="GO:0005524">
    <property type="term" value="F:ATP binding"/>
    <property type="evidence" value="ECO:0007669"/>
    <property type="project" value="UniProtKB-KW"/>
</dbReference>
<evidence type="ECO:0000256" key="2">
    <source>
        <dbReference type="ARBA" id="ARBA00012438"/>
    </source>
</evidence>
<evidence type="ECO:0000259" key="9">
    <source>
        <dbReference type="PROSITE" id="PS50109"/>
    </source>
</evidence>
<dbReference type="PANTHER" id="PTHR43065:SF46">
    <property type="entry name" value="C4-DICARBOXYLATE TRANSPORT SENSOR PROTEIN DCTB"/>
    <property type="match status" value="1"/>
</dbReference>
<dbReference type="InterPro" id="IPR000014">
    <property type="entry name" value="PAS"/>
</dbReference>
<dbReference type="Proteomes" id="UP001558534">
    <property type="component" value="Unassembled WGS sequence"/>
</dbReference>
<keyword evidence="6" id="KW-0418">Kinase</keyword>
<dbReference type="InterPro" id="IPR036097">
    <property type="entry name" value="HisK_dim/P_sf"/>
</dbReference>
<organism evidence="10 11">
    <name type="scientific">Lysinibacillus xylanilyticus</name>
    <dbReference type="NCBI Taxonomy" id="582475"/>
    <lineage>
        <taxon>Bacteria</taxon>
        <taxon>Bacillati</taxon>
        <taxon>Bacillota</taxon>
        <taxon>Bacilli</taxon>
        <taxon>Bacillales</taxon>
        <taxon>Bacillaceae</taxon>
        <taxon>Lysinibacillus</taxon>
    </lineage>
</organism>
<dbReference type="InterPro" id="IPR029016">
    <property type="entry name" value="GAF-like_dom_sf"/>
</dbReference>
<evidence type="ECO:0000256" key="4">
    <source>
        <dbReference type="ARBA" id="ARBA00022679"/>
    </source>
</evidence>
<keyword evidence="4" id="KW-0808">Transferase</keyword>
<dbReference type="CDD" id="cd00130">
    <property type="entry name" value="PAS"/>
    <property type="match status" value="1"/>
</dbReference>
<evidence type="ECO:0000313" key="10">
    <source>
        <dbReference type="EMBL" id="MEX3746594.1"/>
    </source>
</evidence>
<dbReference type="InterPro" id="IPR003661">
    <property type="entry name" value="HisK_dim/P_dom"/>
</dbReference>
<dbReference type="Gene3D" id="3.30.565.10">
    <property type="entry name" value="Histidine kinase-like ATPase, C-terminal domain"/>
    <property type="match status" value="1"/>
</dbReference>
<dbReference type="SMART" id="SM00387">
    <property type="entry name" value="HATPase_c"/>
    <property type="match status" value="1"/>
</dbReference>
<keyword evidence="7 10" id="KW-0067">ATP-binding</keyword>
<evidence type="ECO:0000256" key="1">
    <source>
        <dbReference type="ARBA" id="ARBA00000085"/>
    </source>
</evidence>
<comment type="caution">
    <text evidence="10">The sequence shown here is derived from an EMBL/GenBank/DDBJ whole genome shotgun (WGS) entry which is preliminary data.</text>
</comment>